<sequence>MSAYELISMTVVGSCVHDVGFSLRVCPKGWRTQSLVSTVMCSLWCDIYQSIIEKEEVIKAE</sequence>
<proteinExistence type="predicted"/>
<evidence type="ECO:0000313" key="1">
    <source>
        <dbReference type="EMBL" id="DAD72956.1"/>
    </source>
</evidence>
<accession>A0A8S5LSG4</accession>
<dbReference type="EMBL" id="BK014727">
    <property type="protein sequence ID" value="DAD72956.1"/>
    <property type="molecule type" value="Genomic_DNA"/>
</dbReference>
<name>A0A8S5LSG4_9CAUD</name>
<reference evidence="1" key="1">
    <citation type="journal article" date="2021" name="Proc. Natl. Acad. Sci. U.S.A.">
        <title>A Catalog of Tens of Thousands of Viruses from Human Metagenomes Reveals Hidden Associations with Chronic Diseases.</title>
        <authorList>
            <person name="Tisza M.J."/>
            <person name="Buck C.B."/>
        </authorList>
    </citation>
    <scope>NUCLEOTIDE SEQUENCE</scope>
    <source>
        <strain evidence="1">CtMAv2</strain>
    </source>
</reference>
<organism evidence="1">
    <name type="scientific">Siphoviridae sp. ctMAv2</name>
    <dbReference type="NCBI Taxonomy" id="2826258"/>
    <lineage>
        <taxon>Viruses</taxon>
        <taxon>Duplodnaviria</taxon>
        <taxon>Heunggongvirae</taxon>
        <taxon>Uroviricota</taxon>
        <taxon>Caudoviricetes</taxon>
    </lineage>
</organism>
<protein>
    <submittedName>
        <fullName evidence="1">Major domain protein</fullName>
    </submittedName>
</protein>